<dbReference type="Pfam" id="PF02875">
    <property type="entry name" value="Mur_ligase_C"/>
    <property type="match status" value="1"/>
</dbReference>
<evidence type="ECO:0000256" key="2">
    <source>
        <dbReference type="ARBA" id="ARBA00004752"/>
    </source>
</evidence>
<keyword evidence="7 9" id="KW-0067">ATP-binding</keyword>
<keyword evidence="9 10" id="KW-0573">Peptidoglycan synthesis</keyword>
<protein>
    <recommendedName>
        <fullName evidence="9 10">UDP-N-acetylmuramoylalanine--D-glutamate ligase</fullName>
        <ecNumber evidence="9 10">6.3.2.9</ecNumber>
    </recommendedName>
    <alternativeName>
        <fullName evidence="9">D-glutamic acid-adding enzyme</fullName>
    </alternativeName>
    <alternativeName>
        <fullName evidence="9">UDP-N-acetylmuramoyl-L-alanyl-D-glutamate synthetase</fullName>
    </alternativeName>
</protein>
<evidence type="ECO:0000313" key="14">
    <source>
        <dbReference type="Proteomes" id="UP000238218"/>
    </source>
</evidence>
<dbReference type="EC" id="6.3.2.9" evidence="9 10"/>
<keyword evidence="6 9" id="KW-0547">Nucleotide-binding</keyword>
<keyword evidence="5 9" id="KW-0132">Cell division</keyword>
<comment type="pathway">
    <text evidence="2 9 10">Cell wall biogenesis; peptidoglycan biosynthesis.</text>
</comment>
<evidence type="ECO:0000256" key="6">
    <source>
        <dbReference type="ARBA" id="ARBA00022741"/>
    </source>
</evidence>
<dbReference type="InterPro" id="IPR036565">
    <property type="entry name" value="Mur-like_cat_sf"/>
</dbReference>
<reference evidence="13 14" key="1">
    <citation type="submission" date="2018-02" db="EMBL/GenBank/DDBJ databases">
        <authorList>
            <person name="Moore K."/>
            <person name="Momper L."/>
        </authorList>
    </citation>
    <scope>NUCLEOTIDE SEQUENCE [LARGE SCALE GENOMIC DNA]</scope>
    <source>
        <strain evidence="13 14">CCALA 015</strain>
    </source>
</reference>
<dbReference type="Gene3D" id="3.90.190.20">
    <property type="entry name" value="Mur ligase, C-terminal domain"/>
    <property type="match status" value="1"/>
</dbReference>
<gene>
    <name evidence="9" type="primary">murD</name>
    <name evidence="13" type="ORF">C7B81_05900</name>
</gene>
<dbReference type="NCBIfam" id="TIGR01087">
    <property type="entry name" value="murD"/>
    <property type="match status" value="1"/>
</dbReference>
<dbReference type="SUPFAM" id="SSF51984">
    <property type="entry name" value="MurCD N-terminal domain"/>
    <property type="match status" value="1"/>
</dbReference>
<evidence type="ECO:0000256" key="1">
    <source>
        <dbReference type="ARBA" id="ARBA00004496"/>
    </source>
</evidence>
<proteinExistence type="inferred from homology"/>
<keyword evidence="4 9" id="KW-0436">Ligase</keyword>
<dbReference type="Gene3D" id="3.40.1190.10">
    <property type="entry name" value="Mur-like, catalytic domain"/>
    <property type="match status" value="1"/>
</dbReference>
<comment type="similarity">
    <text evidence="9">Belongs to the MurCDEF family.</text>
</comment>
<keyword evidence="14" id="KW-1185">Reference proteome</keyword>
<dbReference type="PROSITE" id="PS01011">
    <property type="entry name" value="FOLYLPOLYGLU_SYNT_1"/>
    <property type="match status" value="1"/>
</dbReference>
<feature type="domain" description="Mur ligase central" evidence="12">
    <location>
        <begin position="124"/>
        <end position="305"/>
    </location>
</feature>
<keyword evidence="9 10" id="KW-0133">Cell shape</keyword>
<dbReference type="Pfam" id="PF21799">
    <property type="entry name" value="MurD-like_N"/>
    <property type="match status" value="1"/>
</dbReference>
<comment type="subcellular location">
    <subcellularLocation>
        <location evidence="1 9 10">Cytoplasm</location>
    </subcellularLocation>
</comment>
<evidence type="ECO:0000256" key="8">
    <source>
        <dbReference type="ARBA" id="ARBA00023306"/>
    </source>
</evidence>
<dbReference type="Proteomes" id="UP000238218">
    <property type="component" value="Unassembled WGS sequence"/>
</dbReference>
<evidence type="ECO:0000256" key="7">
    <source>
        <dbReference type="ARBA" id="ARBA00022840"/>
    </source>
</evidence>
<evidence type="ECO:0000256" key="4">
    <source>
        <dbReference type="ARBA" id="ARBA00022598"/>
    </source>
</evidence>
<keyword evidence="9 10" id="KW-0961">Cell wall biogenesis/degradation</keyword>
<evidence type="ECO:0000256" key="3">
    <source>
        <dbReference type="ARBA" id="ARBA00022490"/>
    </source>
</evidence>
<evidence type="ECO:0000259" key="11">
    <source>
        <dbReference type="Pfam" id="PF02875"/>
    </source>
</evidence>
<feature type="binding site" evidence="9">
    <location>
        <begin position="126"/>
        <end position="132"/>
    </location>
    <ligand>
        <name>ATP</name>
        <dbReference type="ChEBI" id="CHEBI:30616"/>
    </ligand>
</feature>
<dbReference type="EMBL" id="PVWP01000003">
    <property type="protein sequence ID" value="PSB38232.1"/>
    <property type="molecule type" value="Genomic_DNA"/>
</dbReference>
<dbReference type="PANTHER" id="PTHR43692">
    <property type="entry name" value="UDP-N-ACETYLMURAMOYLALANINE--D-GLUTAMATE LIGASE"/>
    <property type="match status" value="1"/>
</dbReference>
<sequence>MSPAEAVAPPSCTVVVGLGRSGLGAARLLQARGETVVVIESADTPEHRALADQLQSEALAVRLGVPLSLEAFQDLPLPPAAVVVSPGIPWNHPVLEALRTRGVQVQGEIVPAWQASRDVPWIGITGTNGKTTVTCLVQHLLQQAGRDAPLCGNVGISAAEVVLQRRLEQGPRPDWLVVELSSYQIEAAPSVAPAIGVWTTLTPDHLERHGTLAAYRAIKRSLLERSRVRILNADDPDLRHHADSWDQAEWITAGPREALPAGLDPVLWIDGDDQVRGRQGPLFPASALAMPGAHNRQNLLLAVAVGLHAGLEPAVMEAACRCFPGVPHRLERLRSLKGITWFNDSKATNYDAAEVALRALEGPLVVLAGGQSKQGEAGAWLEQLRQRAAAVVLYGAARQEFAGLLESSGYGGVVKQEQDLEGAVALAATLAPALGCRGVLLSPACASFDQYTSFEARGDHFRRLVLALDTDS</sequence>
<comment type="catalytic activity">
    <reaction evidence="9 10">
        <text>UDP-N-acetyl-alpha-D-muramoyl-L-alanine + D-glutamate + ATP = UDP-N-acetyl-alpha-D-muramoyl-L-alanyl-D-glutamate + ADP + phosphate + H(+)</text>
        <dbReference type="Rhea" id="RHEA:16429"/>
        <dbReference type="ChEBI" id="CHEBI:15378"/>
        <dbReference type="ChEBI" id="CHEBI:29986"/>
        <dbReference type="ChEBI" id="CHEBI:30616"/>
        <dbReference type="ChEBI" id="CHEBI:43474"/>
        <dbReference type="ChEBI" id="CHEBI:83898"/>
        <dbReference type="ChEBI" id="CHEBI:83900"/>
        <dbReference type="ChEBI" id="CHEBI:456216"/>
        <dbReference type="EC" id="6.3.2.9"/>
    </reaction>
</comment>
<organism evidence="13 14">
    <name type="scientific">Aphanothece cf. minutissima CCALA 015</name>
    <dbReference type="NCBI Taxonomy" id="2107695"/>
    <lineage>
        <taxon>Bacteria</taxon>
        <taxon>Bacillati</taxon>
        <taxon>Cyanobacteriota</taxon>
        <taxon>Cyanophyceae</taxon>
        <taxon>Oscillatoriophycideae</taxon>
        <taxon>Chroococcales</taxon>
        <taxon>Aphanothecaceae</taxon>
        <taxon>Aphanothece</taxon>
    </lineage>
</organism>
<feature type="domain" description="Mur ligase C-terminal" evidence="11">
    <location>
        <begin position="328"/>
        <end position="432"/>
    </location>
</feature>
<dbReference type="InterPro" id="IPR036615">
    <property type="entry name" value="Mur_ligase_C_dom_sf"/>
</dbReference>
<dbReference type="PANTHER" id="PTHR43692:SF1">
    <property type="entry name" value="UDP-N-ACETYLMURAMOYLALANINE--D-GLUTAMATE LIGASE"/>
    <property type="match status" value="1"/>
</dbReference>
<dbReference type="Pfam" id="PF08245">
    <property type="entry name" value="Mur_ligase_M"/>
    <property type="match status" value="1"/>
</dbReference>
<evidence type="ECO:0000256" key="9">
    <source>
        <dbReference type="HAMAP-Rule" id="MF_00639"/>
    </source>
</evidence>
<comment type="caution">
    <text evidence="13">The sequence shown here is derived from an EMBL/GenBank/DDBJ whole genome shotgun (WGS) entry which is preliminary data.</text>
</comment>
<dbReference type="SUPFAM" id="SSF53623">
    <property type="entry name" value="MurD-like peptide ligases, catalytic domain"/>
    <property type="match status" value="1"/>
</dbReference>
<evidence type="ECO:0000313" key="13">
    <source>
        <dbReference type="EMBL" id="PSB38232.1"/>
    </source>
</evidence>
<dbReference type="RefSeq" id="WP_106220353.1">
    <property type="nucleotide sequence ID" value="NZ_PVWP01000003.1"/>
</dbReference>
<dbReference type="HAMAP" id="MF_00639">
    <property type="entry name" value="MurD"/>
    <property type="match status" value="1"/>
</dbReference>
<keyword evidence="8 9" id="KW-0131">Cell cycle</keyword>
<dbReference type="Gene3D" id="3.40.50.720">
    <property type="entry name" value="NAD(P)-binding Rossmann-like Domain"/>
    <property type="match status" value="1"/>
</dbReference>
<dbReference type="InterPro" id="IPR005762">
    <property type="entry name" value="MurD"/>
</dbReference>
<evidence type="ECO:0000259" key="12">
    <source>
        <dbReference type="Pfam" id="PF08245"/>
    </source>
</evidence>
<dbReference type="InterPro" id="IPR018109">
    <property type="entry name" value="Folylpolyglutamate_synth_CS"/>
</dbReference>
<reference evidence="13 14" key="2">
    <citation type="submission" date="2018-03" db="EMBL/GenBank/DDBJ databases">
        <title>The ancient ancestry and fast evolution of plastids.</title>
        <authorList>
            <person name="Moore K.R."/>
            <person name="Magnabosco C."/>
            <person name="Momper L."/>
            <person name="Gold D.A."/>
            <person name="Bosak T."/>
            <person name="Fournier G.P."/>
        </authorList>
    </citation>
    <scope>NUCLEOTIDE SEQUENCE [LARGE SCALE GENOMIC DNA]</scope>
    <source>
        <strain evidence="13 14">CCALA 015</strain>
    </source>
</reference>
<dbReference type="GO" id="GO:0016874">
    <property type="term" value="F:ligase activity"/>
    <property type="evidence" value="ECO:0007669"/>
    <property type="project" value="UniProtKB-KW"/>
</dbReference>
<comment type="function">
    <text evidence="9 10">Cell wall formation. Catalyzes the addition of glutamate to the nucleotide precursor UDP-N-acetylmuramoyl-L-alanine (UMA).</text>
</comment>
<dbReference type="InterPro" id="IPR004101">
    <property type="entry name" value="Mur_ligase_C"/>
</dbReference>
<dbReference type="SUPFAM" id="SSF53244">
    <property type="entry name" value="MurD-like peptide ligases, peptide-binding domain"/>
    <property type="match status" value="1"/>
</dbReference>
<accession>A0ABX5F925</accession>
<evidence type="ECO:0000256" key="5">
    <source>
        <dbReference type="ARBA" id="ARBA00022618"/>
    </source>
</evidence>
<keyword evidence="3 9" id="KW-0963">Cytoplasm</keyword>
<dbReference type="InterPro" id="IPR013221">
    <property type="entry name" value="Mur_ligase_cen"/>
</dbReference>
<name>A0ABX5F925_9CHRO</name>
<evidence type="ECO:0000256" key="10">
    <source>
        <dbReference type="RuleBase" id="RU003664"/>
    </source>
</evidence>